<reference evidence="4" key="1">
    <citation type="journal article" date="2019" name="Int. J. Syst. Evol. Microbiol.">
        <title>The Global Catalogue of Microorganisms (GCM) 10K type strain sequencing project: providing services to taxonomists for standard genome sequencing and annotation.</title>
        <authorList>
            <consortium name="The Broad Institute Genomics Platform"/>
            <consortium name="The Broad Institute Genome Sequencing Center for Infectious Disease"/>
            <person name="Wu L."/>
            <person name="Ma J."/>
        </authorList>
    </citation>
    <scope>NUCLEOTIDE SEQUENCE [LARGE SCALE GENOMIC DNA]</scope>
    <source>
        <strain evidence="4">KCTC 23707</strain>
    </source>
</reference>
<comment type="caution">
    <text evidence="3">The sequence shown here is derived from an EMBL/GenBank/DDBJ whole genome shotgun (WGS) entry which is preliminary data.</text>
</comment>
<dbReference type="SUPFAM" id="SSF48452">
    <property type="entry name" value="TPR-like"/>
    <property type="match status" value="1"/>
</dbReference>
<keyword evidence="1" id="KW-0802">TPR repeat</keyword>
<evidence type="ECO:0000313" key="3">
    <source>
        <dbReference type="EMBL" id="MFD1704682.1"/>
    </source>
</evidence>
<keyword evidence="4" id="KW-1185">Reference proteome</keyword>
<feature type="compositionally biased region" description="Gly residues" evidence="2">
    <location>
        <begin position="7"/>
        <end position="21"/>
    </location>
</feature>
<proteinExistence type="predicted"/>
<dbReference type="RefSeq" id="WP_378800727.1">
    <property type="nucleotide sequence ID" value="NZ_JBHUER010000010.1"/>
</dbReference>
<dbReference type="PANTHER" id="PTHR19959">
    <property type="entry name" value="KINESIN LIGHT CHAIN"/>
    <property type="match status" value="1"/>
</dbReference>
<dbReference type="PROSITE" id="PS50005">
    <property type="entry name" value="TPR"/>
    <property type="match status" value="1"/>
</dbReference>
<feature type="repeat" description="TPR" evidence="1">
    <location>
        <begin position="628"/>
        <end position="661"/>
    </location>
</feature>
<protein>
    <submittedName>
        <fullName evidence="3">Tetratricopeptide repeat protein</fullName>
    </submittedName>
</protein>
<evidence type="ECO:0000256" key="1">
    <source>
        <dbReference type="PROSITE-ProRule" id="PRU00339"/>
    </source>
</evidence>
<accession>A0ABW4KCK2</accession>
<dbReference type="InterPro" id="IPR019734">
    <property type="entry name" value="TPR_rpt"/>
</dbReference>
<dbReference type="Gene3D" id="1.25.40.10">
    <property type="entry name" value="Tetratricopeptide repeat domain"/>
    <property type="match status" value="2"/>
</dbReference>
<feature type="region of interest" description="Disordered" evidence="2">
    <location>
        <begin position="1"/>
        <end position="34"/>
    </location>
</feature>
<name>A0ABW4KCK2_9HYPH</name>
<dbReference type="Proteomes" id="UP001597308">
    <property type="component" value="Unassembled WGS sequence"/>
</dbReference>
<evidence type="ECO:0000256" key="2">
    <source>
        <dbReference type="SAM" id="MobiDB-lite"/>
    </source>
</evidence>
<gene>
    <name evidence="3" type="ORF">ACFSCV_16875</name>
</gene>
<sequence length="781" mass="85298">MRQRGGRSFGRSGGGSSGGHGSAPRGFRGYRLGPRRTPPRFSCADACWSVTERRINRRNARMTSVFPPLANPPQLLRDAGTVDAIRAHMPRVTLSCLTLGLAGAWLTRDPAAGLAMAAGGQLALGAAGGMAGDLCKAFDRHVTERWFAKRRATDENHVVEQALRKAHLHALRKTLERFDEARRDDRDETRGAQADGFSRRLADFLDAEDTVARRLAFAKAPPNDLDAAVRTAALATLPEGYAKSLAARQAGDGQDDIRDAQRQARRLSEAAALAELRHRLLREGDDFPPLFRSAFTGEGFAQSWFDIFVLDAAATQKAGGAFAEVWQAEQVALIRSILEALSETTARIDARTERIDERTADIASDVDALKSAVAVLRKLAEDEAGKRDIAEGFIHEMATSIAAAPNLDLQAKMQAVRKAVQLYNDEIVGGRERTNLGDLVDRALAHARGLVDKGKSGLARASLRQTAEQLQRDEERRRREAADERLRYVESVTALYDRERDIALAVFDGEAAAAAIVARTEAICEPADAFAAIRKEGVQLLEHGRDRGSVVHLLAAIALWRNATSIAGEAAEVRAALIYLGIALATLGERESGTARLEAAVEAHRAALEECTRERMPLGWAMTQNNLGNALRALGERESETGRLEEAVEAYRAALEEYTRERVPLDWAMTLNNLGNALHALSTRESGTARLEEAVAAYRAALEERSRKRVPLDWATTQNNLAVSLTTLGERESGTGRLEEAVAAYRPALEEFTVADAPHYHTMASENLRRVEALLAERRKG</sequence>
<dbReference type="PANTHER" id="PTHR19959:SF119">
    <property type="entry name" value="FUNGAL LIPASE-LIKE DOMAIN-CONTAINING PROTEIN"/>
    <property type="match status" value="1"/>
</dbReference>
<evidence type="ECO:0000313" key="4">
    <source>
        <dbReference type="Proteomes" id="UP001597308"/>
    </source>
</evidence>
<dbReference type="InterPro" id="IPR011990">
    <property type="entry name" value="TPR-like_helical_dom_sf"/>
</dbReference>
<dbReference type="Pfam" id="PF13374">
    <property type="entry name" value="TPR_10"/>
    <property type="match status" value="1"/>
</dbReference>
<dbReference type="EMBL" id="JBHUER010000010">
    <property type="protein sequence ID" value="MFD1704682.1"/>
    <property type="molecule type" value="Genomic_DNA"/>
</dbReference>
<organism evidence="3 4">
    <name type="scientific">Methylopila henanensis</name>
    <dbReference type="NCBI Taxonomy" id="873516"/>
    <lineage>
        <taxon>Bacteria</taxon>
        <taxon>Pseudomonadati</taxon>
        <taxon>Pseudomonadota</taxon>
        <taxon>Alphaproteobacteria</taxon>
        <taxon>Hyphomicrobiales</taxon>
        <taxon>Methylopilaceae</taxon>
        <taxon>Methylopila</taxon>
    </lineage>
</organism>